<comment type="caution">
    <text evidence="1">The sequence shown here is derived from an EMBL/GenBank/DDBJ whole genome shotgun (WGS) entry which is preliminary data.</text>
</comment>
<keyword evidence="2" id="KW-1185">Reference proteome</keyword>
<dbReference type="EMBL" id="CAJVQB010005004">
    <property type="protein sequence ID" value="CAG8650885.1"/>
    <property type="molecule type" value="Genomic_DNA"/>
</dbReference>
<sequence>MNPNYQQSYKHSVHNNFVAHQSVVHHSIAHNSVIHNSVAYDHSVAYNHSINHEHSLSPSYIAEEQSLNEFFKRQKIALDIRIKSKLKMDYNIQLQLK</sequence>
<organism evidence="1 2">
    <name type="scientific">Gigaspora margarita</name>
    <dbReference type="NCBI Taxonomy" id="4874"/>
    <lineage>
        <taxon>Eukaryota</taxon>
        <taxon>Fungi</taxon>
        <taxon>Fungi incertae sedis</taxon>
        <taxon>Mucoromycota</taxon>
        <taxon>Glomeromycotina</taxon>
        <taxon>Glomeromycetes</taxon>
        <taxon>Diversisporales</taxon>
        <taxon>Gigasporaceae</taxon>
        <taxon>Gigaspora</taxon>
    </lineage>
</organism>
<evidence type="ECO:0000313" key="1">
    <source>
        <dbReference type="EMBL" id="CAG8650885.1"/>
    </source>
</evidence>
<evidence type="ECO:0000313" key="2">
    <source>
        <dbReference type="Proteomes" id="UP000789901"/>
    </source>
</evidence>
<accession>A0ABN7USM6</accession>
<protein>
    <submittedName>
        <fullName evidence="1">31937_t:CDS:1</fullName>
    </submittedName>
</protein>
<proteinExistence type="predicted"/>
<gene>
    <name evidence="1" type="ORF">GMARGA_LOCUS9347</name>
</gene>
<name>A0ABN7USM6_GIGMA</name>
<dbReference type="Proteomes" id="UP000789901">
    <property type="component" value="Unassembled WGS sequence"/>
</dbReference>
<reference evidence="1 2" key="1">
    <citation type="submission" date="2021-06" db="EMBL/GenBank/DDBJ databases">
        <authorList>
            <person name="Kallberg Y."/>
            <person name="Tangrot J."/>
            <person name="Rosling A."/>
        </authorList>
    </citation>
    <scope>NUCLEOTIDE SEQUENCE [LARGE SCALE GENOMIC DNA]</scope>
    <source>
        <strain evidence="1 2">120-4 pot B 10/14</strain>
    </source>
</reference>